<evidence type="ECO:0008006" key="5">
    <source>
        <dbReference type="Google" id="ProtNLM"/>
    </source>
</evidence>
<keyword evidence="2" id="KW-0472">Membrane</keyword>
<keyword evidence="2" id="KW-0812">Transmembrane</keyword>
<dbReference type="OrthoDB" id="9814654at2"/>
<feature type="transmembrane region" description="Helical" evidence="2">
    <location>
        <begin position="219"/>
        <end position="242"/>
    </location>
</feature>
<feature type="region of interest" description="Disordered" evidence="1">
    <location>
        <begin position="119"/>
        <end position="151"/>
    </location>
</feature>
<evidence type="ECO:0000256" key="1">
    <source>
        <dbReference type="SAM" id="MobiDB-lite"/>
    </source>
</evidence>
<evidence type="ECO:0000256" key="2">
    <source>
        <dbReference type="SAM" id="Phobius"/>
    </source>
</evidence>
<dbReference type="RefSeq" id="WP_114368059.1">
    <property type="nucleotide sequence ID" value="NZ_QPEX01000011.1"/>
</dbReference>
<organism evidence="3 4">
    <name type="scientific">Bremerella cremea</name>
    <dbReference type="NCBI Taxonomy" id="1031537"/>
    <lineage>
        <taxon>Bacteria</taxon>
        <taxon>Pseudomonadati</taxon>
        <taxon>Planctomycetota</taxon>
        <taxon>Planctomycetia</taxon>
        <taxon>Pirellulales</taxon>
        <taxon>Pirellulaceae</taxon>
        <taxon>Bremerella</taxon>
    </lineage>
</organism>
<gene>
    <name evidence="3" type="ORF">DTL42_07275</name>
</gene>
<proteinExistence type="predicted"/>
<evidence type="ECO:0000313" key="4">
    <source>
        <dbReference type="Proteomes" id="UP000253562"/>
    </source>
</evidence>
<keyword evidence="2" id="KW-1133">Transmembrane helix</keyword>
<protein>
    <recommendedName>
        <fullName evidence="5">DUF2007 domain-containing protein</fullName>
    </recommendedName>
</protein>
<reference evidence="3 4" key="1">
    <citation type="submission" date="2018-07" db="EMBL/GenBank/DDBJ databases">
        <title>Comparative genomes isolates from brazilian mangrove.</title>
        <authorList>
            <person name="De Araujo J.E."/>
            <person name="Taketani R.G."/>
            <person name="Silva M.C.P."/>
            <person name="Lourenco M.V."/>
            <person name="Oliveira V.M."/>
            <person name="Andreote F.D."/>
        </authorList>
    </citation>
    <scope>NUCLEOTIDE SEQUENCE [LARGE SCALE GENOMIC DNA]</scope>
    <source>
        <strain evidence="3 4">HEX PRIS-MGV</strain>
    </source>
</reference>
<dbReference type="Proteomes" id="UP000253562">
    <property type="component" value="Unassembled WGS sequence"/>
</dbReference>
<dbReference type="EMBL" id="QPEX01000011">
    <property type="protein sequence ID" value="RCS52632.1"/>
    <property type="molecule type" value="Genomic_DNA"/>
</dbReference>
<feature type="transmembrane region" description="Helical" evidence="2">
    <location>
        <begin position="183"/>
        <end position="207"/>
    </location>
</feature>
<accession>A0A368KUS0</accession>
<dbReference type="AlphaFoldDB" id="A0A368KUS0"/>
<sequence>MPSPEFKRIASWLNAADAEHAKAVLNWNGIDAFLEGADLKTSLSYIGTALGDVKLVVRTVDAERASKLLQALIQESRDPQTSPWFCGACEEVVDAGFDLCWSCGQERSKVEAPFPEVADLASEPSGSDTTDPDNALLPPASGTTQTNPYAPPLVRQMQEPIDDEANLAQEEADDLVIQSANAAVLGILIPLFGTLYSLFLLFAALRLSWTFSPEIRKQIVQSLVVNAVVGAIWLVFLGLFAMM</sequence>
<comment type="caution">
    <text evidence="3">The sequence shown here is derived from an EMBL/GenBank/DDBJ whole genome shotgun (WGS) entry which is preliminary data.</text>
</comment>
<name>A0A368KUS0_9BACT</name>
<evidence type="ECO:0000313" key="3">
    <source>
        <dbReference type="EMBL" id="RCS52632.1"/>
    </source>
</evidence>